<evidence type="ECO:0000259" key="2">
    <source>
        <dbReference type="Pfam" id="PF01757"/>
    </source>
</evidence>
<proteinExistence type="predicted"/>
<dbReference type="InterPro" id="IPR002656">
    <property type="entry name" value="Acyl_transf_3_dom"/>
</dbReference>
<dbReference type="Proteomes" id="UP000319949">
    <property type="component" value="Unassembled WGS sequence"/>
</dbReference>
<dbReference type="InterPro" id="IPR050879">
    <property type="entry name" value="Acyltransferase_3"/>
</dbReference>
<feature type="transmembrane region" description="Helical" evidence="1">
    <location>
        <begin position="273"/>
        <end position="291"/>
    </location>
</feature>
<dbReference type="GO" id="GO:0000271">
    <property type="term" value="P:polysaccharide biosynthetic process"/>
    <property type="evidence" value="ECO:0007669"/>
    <property type="project" value="TreeGrafter"/>
</dbReference>
<evidence type="ECO:0000313" key="4">
    <source>
        <dbReference type="Proteomes" id="UP000319949"/>
    </source>
</evidence>
<evidence type="ECO:0000256" key="1">
    <source>
        <dbReference type="SAM" id="Phobius"/>
    </source>
</evidence>
<dbReference type="EMBL" id="VITK01000006">
    <property type="protein sequence ID" value="TWA97440.1"/>
    <property type="molecule type" value="Genomic_DNA"/>
</dbReference>
<feature type="transmembrane region" description="Helical" evidence="1">
    <location>
        <begin position="143"/>
        <end position="163"/>
    </location>
</feature>
<feature type="transmembrane region" description="Helical" evidence="1">
    <location>
        <begin position="312"/>
        <end position="335"/>
    </location>
</feature>
<dbReference type="GO" id="GO:0016020">
    <property type="term" value="C:membrane"/>
    <property type="evidence" value="ECO:0007669"/>
    <property type="project" value="TreeGrafter"/>
</dbReference>
<keyword evidence="1" id="KW-0472">Membrane</keyword>
<keyword evidence="1" id="KW-1133">Transmembrane helix</keyword>
<sequence length="414" mass="44772">MKSHLPLLDPLRFGAALGVAVFHQMFWSWAWASIGVPGFERTVAADVLYPSAAPFTWFGWVGVEIFFVISGFVIANSASMASPGEFLLGRALRLYPAVWVCATATFLVLLLFGSGPASEIILPYIHAMLMVPKGVTGQWLDEVYWTLAAETAFYGLVFCAMLTRKITLRHLAFGLTIYSAVFNAIALLVASCTTPSDLPYLLILMFRVPCAAFLLTHGCFFALGIWLFISANRELTALEQLAVAVTCLSGAAEIYVFASFFLTSIPAISDQSAMVPITVWAAAVLLIARAAKRNRHPAPVASPEAPAWLRTLGLITYPLYLTHNVIGSAIIRALIEAGLDATSAVWVALGLLVLVCWFICARIEPAVRSALMQTLAHFGKLPKRLPASRRPALARGLGLRLPLPAPIKVKVAAS</sequence>
<dbReference type="OrthoDB" id="9807745at2"/>
<accession>A0A560DK02</accession>
<dbReference type="PANTHER" id="PTHR23028">
    <property type="entry name" value="ACETYLTRANSFERASE"/>
    <property type="match status" value="1"/>
</dbReference>
<feature type="transmembrane region" description="Helical" evidence="1">
    <location>
        <begin position="341"/>
        <end position="360"/>
    </location>
</feature>
<feature type="transmembrane region" description="Helical" evidence="1">
    <location>
        <begin position="202"/>
        <end position="229"/>
    </location>
</feature>
<keyword evidence="4" id="KW-1185">Reference proteome</keyword>
<feature type="transmembrane region" description="Helical" evidence="1">
    <location>
        <begin position="52"/>
        <end position="74"/>
    </location>
</feature>
<feature type="transmembrane region" description="Helical" evidence="1">
    <location>
        <begin position="241"/>
        <end position="261"/>
    </location>
</feature>
<dbReference type="STRING" id="1803665.GCA_001641335_00772"/>
<organism evidence="3 4">
    <name type="scientific">Bradyrhizobium stylosanthis</name>
    <dbReference type="NCBI Taxonomy" id="1803665"/>
    <lineage>
        <taxon>Bacteria</taxon>
        <taxon>Pseudomonadati</taxon>
        <taxon>Pseudomonadota</taxon>
        <taxon>Alphaproteobacteria</taxon>
        <taxon>Hyphomicrobiales</taxon>
        <taxon>Nitrobacteraceae</taxon>
        <taxon>Bradyrhizobium</taxon>
    </lineage>
</organism>
<evidence type="ECO:0000313" key="3">
    <source>
        <dbReference type="EMBL" id="TWA97440.1"/>
    </source>
</evidence>
<dbReference type="PANTHER" id="PTHR23028:SF131">
    <property type="entry name" value="BLR2367 PROTEIN"/>
    <property type="match status" value="1"/>
</dbReference>
<keyword evidence="1" id="KW-0812">Transmembrane</keyword>
<dbReference type="AlphaFoldDB" id="A0A560DK02"/>
<gene>
    <name evidence="3" type="ORF">FBZ96_106496</name>
</gene>
<reference evidence="3 4" key="1">
    <citation type="submission" date="2019-06" db="EMBL/GenBank/DDBJ databases">
        <title>Genomic Encyclopedia of Type Strains, Phase IV (KMG-V): Genome sequencing to study the core and pangenomes of soil and plant-associated prokaryotes.</title>
        <authorList>
            <person name="Whitman W."/>
        </authorList>
    </citation>
    <scope>NUCLEOTIDE SEQUENCE [LARGE SCALE GENOMIC DNA]</scope>
    <source>
        <strain evidence="3 4">BR 510</strain>
    </source>
</reference>
<dbReference type="Pfam" id="PF01757">
    <property type="entry name" value="Acyl_transf_3"/>
    <property type="match status" value="1"/>
</dbReference>
<feature type="transmembrane region" description="Helical" evidence="1">
    <location>
        <begin position="94"/>
        <end position="113"/>
    </location>
</feature>
<protein>
    <submittedName>
        <fullName evidence="3">Peptidoglycan/LPS O-acetylase OafA/YrhL</fullName>
    </submittedName>
</protein>
<feature type="domain" description="Acyltransferase 3" evidence="2">
    <location>
        <begin position="8"/>
        <end position="361"/>
    </location>
</feature>
<dbReference type="GO" id="GO:0016747">
    <property type="term" value="F:acyltransferase activity, transferring groups other than amino-acyl groups"/>
    <property type="evidence" value="ECO:0007669"/>
    <property type="project" value="InterPro"/>
</dbReference>
<feature type="transmembrane region" description="Helical" evidence="1">
    <location>
        <begin position="12"/>
        <end position="32"/>
    </location>
</feature>
<comment type="caution">
    <text evidence="3">The sequence shown here is derived from an EMBL/GenBank/DDBJ whole genome shotgun (WGS) entry which is preliminary data.</text>
</comment>
<feature type="transmembrane region" description="Helical" evidence="1">
    <location>
        <begin position="170"/>
        <end position="190"/>
    </location>
</feature>
<name>A0A560DK02_9BRAD</name>